<feature type="region of interest" description="Disordered" evidence="1">
    <location>
        <begin position="222"/>
        <end position="242"/>
    </location>
</feature>
<dbReference type="OrthoDB" id="9953749at2"/>
<evidence type="ECO:0000256" key="1">
    <source>
        <dbReference type="SAM" id="MobiDB-lite"/>
    </source>
</evidence>
<organism evidence="2 3">
    <name type="scientific">Providencia heimbachae ATCC 35613</name>
    <dbReference type="NCBI Taxonomy" id="1354272"/>
    <lineage>
        <taxon>Bacteria</taxon>
        <taxon>Pseudomonadati</taxon>
        <taxon>Pseudomonadota</taxon>
        <taxon>Gammaproteobacteria</taxon>
        <taxon>Enterobacterales</taxon>
        <taxon>Morganellaceae</taxon>
        <taxon>Providencia</taxon>
    </lineage>
</organism>
<name>A0A1B7K036_9GAMM</name>
<accession>A0A1B7K036</accession>
<keyword evidence="3" id="KW-1185">Reference proteome</keyword>
<dbReference type="Proteomes" id="UP000078224">
    <property type="component" value="Unassembled WGS sequence"/>
</dbReference>
<dbReference type="RefSeq" id="WP_068907893.1">
    <property type="nucleotide sequence ID" value="NZ_LXEW01000016.1"/>
</dbReference>
<evidence type="ECO:0000313" key="3">
    <source>
        <dbReference type="Proteomes" id="UP000078224"/>
    </source>
</evidence>
<dbReference type="AlphaFoldDB" id="A0A1B7K036"/>
<dbReference type="EMBL" id="LXEW01000016">
    <property type="protein sequence ID" value="OAT53354.1"/>
    <property type="molecule type" value="Genomic_DNA"/>
</dbReference>
<comment type="caution">
    <text evidence="2">The sequence shown here is derived from an EMBL/GenBank/DDBJ whole genome shotgun (WGS) entry which is preliminary data.</text>
</comment>
<sequence>MTIKTTPNPITIPRASISISREDNTKSQLTSSTKAVINHPAILPKSILKKSSAQQKNATTEPQHVTFSEHRTVKEFHKSIQEQVNLQAKTIDPKKLIKTESKTVHFKQLNKLSANVTDLIKFIGMASNDINARNELTSNSRFFEVVQQKLVNLTDSITHYKGDLVRSSYDHHKSKPITLAQLDDKIKQGTEMTDNLKIELIKNEKFAAIKAKEQDLAPKEQRNYYDISEHINNQKAKSSKYE</sequence>
<gene>
    <name evidence="2" type="ORF">M998_1042</name>
</gene>
<proteinExistence type="predicted"/>
<evidence type="ECO:0000313" key="2">
    <source>
        <dbReference type="EMBL" id="OAT53354.1"/>
    </source>
</evidence>
<reference evidence="2 3" key="1">
    <citation type="submission" date="2016-04" db="EMBL/GenBank/DDBJ databases">
        <title>ATOL: Assembling a taxonomically balanced genome-scale reconstruction of the evolutionary history of the Enterobacteriaceae.</title>
        <authorList>
            <person name="Plunkett G.III."/>
            <person name="Neeno-Eckwall E.C."/>
            <person name="Glasner J.D."/>
            <person name="Perna N.T."/>
        </authorList>
    </citation>
    <scope>NUCLEOTIDE SEQUENCE [LARGE SCALE GENOMIC DNA]</scope>
    <source>
        <strain evidence="2 3">ATCC 35613</strain>
    </source>
</reference>
<protein>
    <submittedName>
        <fullName evidence="2">Uncharacterized protein</fullName>
    </submittedName>
</protein>
<dbReference type="PATRIC" id="fig|1354272.4.peg.1065"/>